<protein>
    <submittedName>
        <fullName evidence="2">Uncharacterized protein</fullName>
    </submittedName>
</protein>
<feature type="compositionally biased region" description="Polar residues" evidence="1">
    <location>
        <begin position="123"/>
        <end position="132"/>
    </location>
</feature>
<evidence type="ECO:0000313" key="2">
    <source>
        <dbReference type="EMBL" id="EKC37649.1"/>
    </source>
</evidence>
<dbReference type="Gene3D" id="3.90.70.80">
    <property type="match status" value="1"/>
</dbReference>
<gene>
    <name evidence="2" type="ORF">CGI_10024203</name>
</gene>
<sequence>MHNNGTYGDHLTLLALSREYNLQIMVFSAAGLDYSTIVSNDGTFQSDMNTLTLGYFPEGNGEHYISVNVNRKTFKSLAGQFMRDTLESMPPTKLTVSSHKQDMQSTEDSPESREDEVDVNGKDSVNNIQSTDDFSERRKDDEVNDDGEDSVNGIPPTDDSRESRKDDEVNDDNEDSVNSIPPTEDSPESRKDDTVDDDCEDSNNGIPLTDDFPESKNNDKVDDDGEDSMCETRPVLPDLVMEKIILISIESNPEMIFSLNKVCQFFSTIIQKNGYKYPTLYISRSVLKSVPEVISVRKLIRLFGRHSGLMLEVRHILKPYGPKWINAWLLLNPLPNNWYEVNNVFWN</sequence>
<accession>K1R2A6</accession>
<dbReference type="HOGENOM" id="CLU_799862_0_0_1"/>
<reference evidence="2" key="1">
    <citation type="journal article" date="2012" name="Nature">
        <title>The oyster genome reveals stress adaptation and complexity of shell formation.</title>
        <authorList>
            <person name="Zhang G."/>
            <person name="Fang X."/>
            <person name="Guo X."/>
            <person name="Li L."/>
            <person name="Luo R."/>
            <person name="Xu F."/>
            <person name="Yang P."/>
            <person name="Zhang L."/>
            <person name="Wang X."/>
            <person name="Qi H."/>
            <person name="Xiong Z."/>
            <person name="Que H."/>
            <person name="Xie Y."/>
            <person name="Holland P.W."/>
            <person name="Paps J."/>
            <person name="Zhu Y."/>
            <person name="Wu F."/>
            <person name="Chen Y."/>
            <person name="Wang J."/>
            <person name="Peng C."/>
            <person name="Meng J."/>
            <person name="Yang L."/>
            <person name="Liu J."/>
            <person name="Wen B."/>
            <person name="Zhang N."/>
            <person name="Huang Z."/>
            <person name="Zhu Q."/>
            <person name="Feng Y."/>
            <person name="Mount A."/>
            <person name="Hedgecock D."/>
            <person name="Xu Z."/>
            <person name="Liu Y."/>
            <person name="Domazet-Loso T."/>
            <person name="Du Y."/>
            <person name="Sun X."/>
            <person name="Zhang S."/>
            <person name="Liu B."/>
            <person name="Cheng P."/>
            <person name="Jiang X."/>
            <person name="Li J."/>
            <person name="Fan D."/>
            <person name="Wang W."/>
            <person name="Fu W."/>
            <person name="Wang T."/>
            <person name="Wang B."/>
            <person name="Zhang J."/>
            <person name="Peng Z."/>
            <person name="Li Y."/>
            <person name="Li N."/>
            <person name="Wang J."/>
            <person name="Chen M."/>
            <person name="He Y."/>
            <person name="Tan F."/>
            <person name="Song X."/>
            <person name="Zheng Q."/>
            <person name="Huang R."/>
            <person name="Yang H."/>
            <person name="Du X."/>
            <person name="Chen L."/>
            <person name="Yang M."/>
            <person name="Gaffney P.M."/>
            <person name="Wang S."/>
            <person name="Luo L."/>
            <person name="She Z."/>
            <person name="Ming Y."/>
            <person name="Huang W."/>
            <person name="Zhang S."/>
            <person name="Huang B."/>
            <person name="Zhang Y."/>
            <person name="Qu T."/>
            <person name="Ni P."/>
            <person name="Miao G."/>
            <person name="Wang J."/>
            <person name="Wang Q."/>
            <person name="Steinberg C.E."/>
            <person name="Wang H."/>
            <person name="Li N."/>
            <person name="Qian L."/>
            <person name="Zhang G."/>
            <person name="Li Y."/>
            <person name="Yang H."/>
            <person name="Liu X."/>
            <person name="Wang J."/>
            <person name="Yin Y."/>
            <person name="Wang J."/>
        </authorList>
    </citation>
    <scope>NUCLEOTIDE SEQUENCE [LARGE SCALE GENOMIC DNA]</scope>
    <source>
        <strain evidence="2">05x7-T-G4-1.051#20</strain>
    </source>
</reference>
<evidence type="ECO:0000256" key="1">
    <source>
        <dbReference type="SAM" id="MobiDB-lite"/>
    </source>
</evidence>
<feature type="compositionally biased region" description="Basic and acidic residues" evidence="1">
    <location>
        <begin position="158"/>
        <end position="167"/>
    </location>
</feature>
<dbReference type="EMBL" id="JH817333">
    <property type="protein sequence ID" value="EKC37649.1"/>
    <property type="molecule type" value="Genomic_DNA"/>
</dbReference>
<organism evidence="2">
    <name type="scientific">Magallana gigas</name>
    <name type="common">Pacific oyster</name>
    <name type="synonym">Crassostrea gigas</name>
    <dbReference type="NCBI Taxonomy" id="29159"/>
    <lineage>
        <taxon>Eukaryota</taxon>
        <taxon>Metazoa</taxon>
        <taxon>Spiralia</taxon>
        <taxon>Lophotrochozoa</taxon>
        <taxon>Mollusca</taxon>
        <taxon>Bivalvia</taxon>
        <taxon>Autobranchia</taxon>
        <taxon>Pteriomorphia</taxon>
        <taxon>Ostreida</taxon>
        <taxon>Ostreoidea</taxon>
        <taxon>Ostreidae</taxon>
        <taxon>Magallana</taxon>
    </lineage>
</organism>
<feature type="compositionally biased region" description="Polar residues" evidence="1">
    <location>
        <begin position="94"/>
        <end position="107"/>
    </location>
</feature>
<dbReference type="AlphaFoldDB" id="K1R2A6"/>
<dbReference type="InParanoid" id="K1R2A6"/>
<proteinExistence type="predicted"/>
<feature type="region of interest" description="Disordered" evidence="1">
    <location>
        <begin position="86"/>
        <end position="230"/>
    </location>
</feature>
<name>K1R2A6_MAGGI</name>